<dbReference type="SUPFAM" id="SSF48452">
    <property type="entry name" value="TPR-like"/>
    <property type="match status" value="1"/>
</dbReference>
<dbReference type="InterPro" id="IPR011990">
    <property type="entry name" value="TPR-like_helical_dom_sf"/>
</dbReference>
<protein>
    <submittedName>
        <fullName evidence="1">Uncharacterized protein</fullName>
    </submittedName>
</protein>
<reference evidence="1 2" key="1">
    <citation type="submission" date="2016-10" db="EMBL/GenBank/DDBJ databases">
        <authorList>
            <person name="Varghese N."/>
            <person name="Submissions S."/>
        </authorList>
    </citation>
    <scope>NUCLEOTIDE SEQUENCE [LARGE SCALE GENOMIC DNA]</scope>
    <source>
        <strain evidence="1 2">DSM 14526</strain>
    </source>
</reference>
<evidence type="ECO:0000313" key="2">
    <source>
        <dbReference type="Proteomes" id="UP000199042"/>
    </source>
</evidence>
<dbReference type="Pfam" id="PF00023">
    <property type="entry name" value="Ank"/>
    <property type="match status" value="1"/>
</dbReference>
<dbReference type="AlphaFoldDB" id="A0AB38A3F6"/>
<name>A0AB38A3F6_9LACT</name>
<proteinExistence type="predicted"/>
<dbReference type="EMBL" id="FNQH01000009">
    <property type="protein sequence ID" value="SEA88992.1"/>
    <property type="molecule type" value="Genomic_DNA"/>
</dbReference>
<dbReference type="InterPro" id="IPR019734">
    <property type="entry name" value="TPR_rpt"/>
</dbReference>
<dbReference type="Gene3D" id="1.25.40.20">
    <property type="entry name" value="Ankyrin repeat-containing domain"/>
    <property type="match status" value="1"/>
</dbReference>
<sequence length="374" mass="42414">MTAITDIFTTINNNKMHEAIQILRQIPLDSMDEHGRSPLMCAVQKNNLLLTAACLNAGFSPNQKNKEQLSPFIAAAANGFSDIFQLLLAYQPQVTQTNQFGGTALLPSSEKGYLKVVQAAIRAGVPVDHVNRLGWTALLEAVILGDGGFLYQEIILELMRAQADVTITDFSGKNALDYAEELHQPKVWAILKQQYSDGFADVRELLRAEKYFEALKQIAPLPDDTQKLFFLGYTFEMIKDYSASAFYYSEGLALDRQFSFYLANLENKRDNPEKALDYLDGGVRSTNSRFLRYHKTNFLRKLGRHKEAIEETDRLLDELPNRVDYMFHKANSLRSLGNTVAAIEVLSQARVIMPQNPLFEEKMNRLMNKEKVQE</sequence>
<dbReference type="GO" id="GO:0019887">
    <property type="term" value="F:protein kinase regulator activity"/>
    <property type="evidence" value="ECO:0007669"/>
    <property type="project" value="TreeGrafter"/>
</dbReference>
<dbReference type="InterPro" id="IPR002110">
    <property type="entry name" value="Ankyrin_rpt"/>
</dbReference>
<dbReference type="SMART" id="SM00248">
    <property type="entry name" value="ANK"/>
    <property type="match status" value="4"/>
</dbReference>
<dbReference type="SUPFAM" id="SSF48403">
    <property type="entry name" value="Ankyrin repeat"/>
    <property type="match status" value="1"/>
</dbReference>
<dbReference type="Proteomes" id="UP000199042">
    <property type="component" value="Unassembled WGS sequence"/>
</dbReference>
<dbReference type="PANTHER" id="PTHR24116">
    <property type="entry name" value="KINASE D-INTERACTING SUBSTRATE OF 220 KDA"/>
    <property type="match status" value="1"/>
</dbReference>
<dbReference type="PANTHER" id="PTHR24116:SF0">
    <property type="entry name" value="KINASE D-INTERACTING SUBSTRATE OF 220 KDA"/>
    <property type="match status" value="1"/>
</dbReference>
<organism evidence="1 2">
    <name type="scientific">Trichococcus collinsii</name>
    <dbReference type="NCBI Taxonomy" id="157076"/>
    <lineage>
        <taxon>Bacteria</taxon>
        <taxon>Bacillati</taxon>
        <taxon>Bacillota</taxon>
        <taxon>Bacilli</taxon>
        <taxon>Lactobacillales</taxon>
        <taxon>Carnobacteriaceae</taxon>
        <taxon>Trichococcus</taxon>
    </lineage>
</organism>
<dbReference type="SMART" id="SM00028">
    <property type="entry name" value="TPR"/>
    <property type="match status" value="3"/>
</dbReference>
<dbReference type="Pfam" id="PF12796">
    <property type="entry name" value="Ank_2"/>
    <property type="match status" value="1"/>
</dbReference>
<keyword evidence="2" id="KW-1185">Reference proteome</keyword>
<accession>A0AB38A3F6</accession>
<dbReference type="Gene3D" id="1.25.40.10">
    <property type="entry name" value="Tetratricopeptide repeat domain"/>
    <property type="match status" value="1"/>
</dbReference>
<evidence type="ECO:0000313" key="1">
    <source>
        <dbReference type="EMBL" id="SEA88992.1"/>
    </source>
</evidence>
<dbReference type="InterPro" id="IPR036770">
    <property type="entry name" value="Ankyrin_rpt-contain_sf"/>
</dbReference>
<comment type="caution">
    <text evidence="1">The sequence shown here is derived from an EMBL/GenBank/DDBJ whole genome shotgun (WGS) entry which is preliminary data.</text>
</comment>
<dbReference type="RefSeq" id="WP_086986536.1">
    <property type="nucleotide sequence ID" value="NZ_FJNA01000002.1"/>
</dbReference>
<dbReference type="GO" id="GO:0030165">
    <property type="term" value="F:PDZ domain binding"/>
    <property type="evidence" value="ECO:0007669"/>
    <property type="project" value="TreeGrafter"/>
</dbReference>
<dbReference type="InterPro" id="IPR052771">
    <property type="entry name" value="Neurotrophin_sig_adaptor"/>
</dbReference>
<gene>
    <name evidence="1" type="ORF">SAMN04488525_10954</name>
</gene>